<keyword evidence="2" id="KW-0540">Nuclease</keyword>
<dbReference type="InterPro" id="IPR011335">
    <property type="entry name" value="Restrct_endonuc-II-like"/>
</dbReference>
<name>A0A2A9DLQ7_9CORY</name>
<dbReference type="STRING" id="1724.GCA_001044175_00141"/>
<dbReference type="Gene3D" id="3.40.960.10">
    <property type="entry name" value="VSR Endonuclease"/>
    <property type="match status" value="1"/>
</dbReference>
<dbReference type="AlphaFoldDB" id="A0A2A9DLQ7"/>
<evidence type="ECO:0000313" key="3">
    <source>
        <dbReference type="Proteomes" id="UP000221653"/>
    </source>
</evidence>
<keyword evidence="2" id="KW-0255">Endonuclease</keyword>
<proteinExistence type="predicted"/>
<gene>
    <name evidence="2" type="ORF">ATK06_0603</name>
</gene>
<feature type="domain" description="DUF559" evidence="1">
    <location>
        <begin position="201"/>
        <end position="278"/>
    </location>
</feature>
<organism evidence="2 3">
    <name type="scientific">Corynebacterium renale</name>
    <dbReference type="NCBI Taxonomy" id="1724"/>
    <lineage>
        <taxon>Bacteria</taxon>
        <taxon>Bacillati</taxon>
        <taxon>Actinomycetota</taxon>
        <taxon>Actinomycetes</taxon>
        <taxon>Mycobacteriales</taxon>
        <taxon>Corynebacteriaceae</taxon>
        <taxon>Corynebacterium</taxon>
    </lineage>
</organism>
<evidence type="ECO:0000313" key="2">
    <source>
        <dbReference type="EMBL" id="PFG27533.1"/>
    </source>
</evidence>
<sequence length="299" mass="34407">MQNIRPKRPLTYTKNIAILFDMGELFTRKDVKQSTKSIYALRKAVASGEVIRIMQGWYTKSCTTPLGLARELCRKIPDFVLAGESAEQLFSGQELTFPIQGYVKHSRRAVSNEFVVTTRKRTVQSFTHNKVRVVTGYQKLIFDGHSSGVERLYSGRSGAQKMRLHQREHPRKRKRADTILKRYGADSGAELKVANLLRKLGFEPEHNYLIGGYAFDLVLPKKKIAIEINSWEFHSERGQFVADHVKGNEAVVRGWTVLRFSGSDIAHHLGYVSEILQEILKKRKRRFRPLVWRWHLGAN</sequence>
<dbReference type="GO" id="GO:0004519">
    <property type="term" value="F:endonuclease activity"/>
    <property type="evidence" value="ECO:0007669"/>
    <property type="project" value="UniProtKB-KW"/>
</dbReference>
<reference evidence="2 3" key="1">
    <citation type="submission" date="2017-10" db="EMBL/GenBank/DDBJ databases">
        <title>Sequencing the genomes of 1000 actinobacteria strains.</title>
        <authorList>
            <person name="Klenk H.-P."/>
        </authorList>
    </citation>
    <scope>NUCLEOTIDE SEQUENCE [LARGE SCALE GENOMIC DNA]</scope>
    <source>
        <strain evidence="2 3">DSM 20688</strain>
    </source>
</reference>
<dbReference type="Pfam" id="PF04480">
    <property type="entry name" value="DUF559"/>
    <property type="match status" value="1"/>
</dbReference>
<accession>A0A2A9DLQ7</accession>
<dbReference type="InterPro" id="IPR007569">
    <property type="entry name" value="DUF559"/>
</dbReference>
<dbReference type="Proteomes" id="UP000221653">
    <property type="component" value="Unassembled WGS sequence"/>
</dbReference>
<evidence type="ECO:0000259" key="1">
    <source>
        <dbReference type="Pfam" id="PF04480"/>
    </source>
</evidence>
<protein>
    <submittedName>
        <fullName evidence="2">Very-short-patch-repair endonuclease</fullName>
    </submittedName>
</protein>
<dbReference type="EMBL" id="PDJF01000001">
    <property type="protein sequence ID" value="PFG27533.1"/>
    <property type="molecule type" value="Genomic_DNA"/>
</dbReference>
<dbReference type="SUPFAM" id="SSF52980">
    <property type="entry name" value="Restriction endonuclease-like"/>
    <property type="match status" value="1"/>
</dbReference>
<keyword evidence="3" id="KW-1185">Reference proteome</keyword>
<comment type="caution">
    <text evidence="2">The sequence shown here is derived from an EMBL/GenBank/DDBJ whole genome shotgun (WGS) entry which is preliminary data.</text>
</comment>
<keyword evidence="2" id="KW-0378">Hydrolase</keyword>